<dbReference type="AlphaFoldDB" id="A0A814NNH6"/>
<dbReference type="OrthoDB" id="10262413at2759"/>
<dbReference type="InterPro" id="IPR036291">
    <property type="entry name" value="NAD(P)-bd_dom_sf"/>
</dbReference>
<dbReference type="GO" id="GO:0004029">
    <property type="term" value="F:aldehyde dehydrogenase (NAD+) activity"/>
    <property type="evidence" value="ECO:0007669"/>
    <property type="project" value="TreeGrafter"/>
</dbReference>
<feature type="domain" description="NAD-dependent epimerase/dehydratase" evidence="1">
    <location>
        <begin position="3"/>
        <end position="219"/>
    </location>
</feature>
<sequence>MRVFVTGAAGFIGRAVIAELVNHGHQVLGLARSDASAEIITKAGGLPHRGDLEDLESLKSGARAADGVIHLAFEFDFNNMAKCTAMDRAAIEAMGEAMTGTGKPLVIASGTLFLPKGKLGTEDTEPDRNNPLSERGQSADLVCKLSKEKQIRGSVIRLSPTVHGTEDKGFIPMLINLARQKGFVTYIGDGSARWPAVHRLDAAALFRLALEKGTAGGIYHGVAEQGVSMKDIMTVVGKHLQLPVESKSMNEAVEAIGFFAHVIAFGMSFNGHTYFINAAMCTRSYNPSNDLIVFDVPMPANASKFRPNINYFTGLI</sequence>
<dbReference type="InterPro" id="IPR001509">
    <property type="entry name" value="Epimerase_deHydtase"/>
</dbReference>
<dbReference type="Gene3D" id="3.40.50.720">
    <property type="entry name" value="NAD(P)-binding Rossmann-like Domain"/>
    <property type="match status" value="1"/>
</dbReference>
<dbReference type="Pfam" id="PF01370">
    <property type="entry name" value="Epimerase"/>
    <property type="match status" value="1"/>
</dbReference>
<reference evidence="2" key="1">
    <citation type="submission" date="2021-02" db="EMBL/GenBank/DDBJ databases">
        <authorList>
            <person name="Nowell W R."/>
        </authorList>
    </citation>
    <scope>NUCLEOTIDE SEQUENCE</scope>
</reference>
<evidence type="ECO:0000259" key="1">
    <source>
        <dbReference type="Pfam" id="PF01370"/>
    </source>
</evidence>
<dbReference type="GO" id="GO:0005737">
    <property type="term" value="C:cytoplasm"/>
    <property type="evidence" value="ECO:0007669"/>
    <property type="project" value="TreeGrafter"/>
</dbReference>
<dbReference type="SUPFAM" id="SSF51735">
    <property type="entry name" value="NAD(P)-binding Rossmann-fold domains"/>
    <property type="match status" value="1"/>
</dbReference>
<dbReference type="PANTHER" id="PTHR48079:SF9">
    <property type="entry name" value="PUTATIVE-RELATED"/>
    <property type="match status" value="1"/>
</dbReference>
<dbReference type="InterPro" id="IPR051783">
    <property type="entry name" value="NAD(P)-dependent_oxidoreduct"/>
</dbReference>
<evidence type="ECO:0000313" key="3">
    <source>
        <dbReference type="Proteomes" id="UP000663891"/>
    </source>
</evidence>
<organism evidence="2 3">
    <name type="scientific">Adineta steineri</name>
    <dbReference type="NCBI Taxonomy" id="433720"/>
    <lineage>
        <taxon>Eukaryota</taxon>
        <taxon>Metazoa</taxon>
        <taxon>Spiralia</taxon>
        <taxon>Gnathifera</taxon>
        <taxon>Rotifera</taxon>
        <taxon>Eurotatoria</taxon>
        <taxon>Bdelloidea</taxon>
        <taxon>Adinetida</taxon>
        <taxon>Adinetidae</taxon>
        <taxon>Adineta</taxon>
    </lineage>
</organism>
<gene>
    <name evidence="2" type="ORF">VCS650_LOCUS19803</name>
</gene>
<accession>A0A814NNH6</accession>
<comment type="caution">
    <text evidence="2">The sequence shown here is derived from an EMBL/GenBank/DDBJ whole genome shotgun (WGS) entry which is preliminary data.</text>
</comment>
<proteinExistence type="predicted"/>
<dbReference type="CDD" id="cd05262">
    <property type="entry name" value="SDR_a7"/>
    <property type="match status" value="1"/>
</dbReference>
<name>A0A814NNH6_9BILA</name>
<dbReference type="Proteomes" id="UP000663891">
    <property type="component" value="Unassembled WGS sequence"/>
</dbReference>
<dbReference type="PANTHER" id="PTHR48079">
    <property type="entry name" value="PROTEIN YEEZ"/>
    <property type="match status" value="1"/>
</dbReference>
<protein>
    <recommendedName>
        <fullName evidence="1">NAD-dependent epimerase/dehydratase domain-containing protein</fullName>
    </recommendedName>
</protein>
<dbReference type="EMBL" id="CAJNON010000200">
    <property type="protein sequence ID" value="CAF1095578.1"/>
    <property type="molecule type" value="Genomic_DNA"/>
</dbReference>
<evidence type="ECO:0000313" key="2">
    <source>
        <dbReference type="EMBL" id="CAF1095578.1"/>
    </source>
</evidence>